<sequence>MRLATNTEQEAASRYAMKGFAVGIAQWGTVGLLASVLMHATWPWYRNLRLQYKFYVVMAAGLGGGAHKSDRYLVQYERRGRAQLLDETTKKRYEILYGNQNETESEKPSSSSS</sequence>
<keyword evidence="1" id="KW-0812">Transmembrane</keyword>
<accession>A0A8H7EPV4</accession>
<evidence type="ECO:0000313" key="3">
    <source>
        <dbReference type="Proteomes" id="UP000605846"/>
    </source>
</evidence>
<evidence type="ECO:0000256" key="1">
    <source>
        <dbReference type="SAM" id="Phobius"/>
    </source>
</evidence>
<name>A0A8H7EPV4_9FUNG</name>
<dbReference type="PANTHER" id="PTHR39153:SF1">
    <property type="entry name" value="AGR244WP"/>
    <property type="match status" value="1"/>
</dbReference>
<organism evidence="2 3">
    <name type="scientific">Apophysomyces ossiformis</name>
    <dbReference type="NCBI Taxonomy" id="679940"/>
    <lineage>
        <taxon>Eukaryota</taxon>
        <taxon>Fungi</taxon>
        <taxon>Fungi incertae sedis</taxon>
        <taxon>Mucoromycota</taxon>
        <taxon>Mucoromycotina</taxon>
        <taxon>Mucoromycetes</taxon>
        <taxon>Mucorales</taxon>
        <taxon>Mucorineae</taxon>
        <taxon>Mucoraceae</taxon>
        <taxon>Apophysomyces</taxon>
    </lineage>
</organism>
<evidence type="ECO:0000313" key="2">
    <source>
        <dbReference type="EMBL" id="KAF7727600.1"/>
    </source>
</evidence>
<dbReference type="InterPro" id="IPR038882">
    <property type="entry name" value="Rcf3"/>
</dbReference>
<dbReference type="Proteomes" id="UP000605846">
    <property type="component" value="Unassembled WGS sequence"/>
</dbReference>
<dbReference type="PANTHER" id="PTHR39153">
    <property type="entry name" value="AGR244WP"/>
    <property type="match status" value="1"/>
</dbReference>
<dbReference type="AlphaFoldDB" id="A0A8H7EPV4"/>
<comment type="caution">
    <text evidence="2">The sequence shown here is derived from an EMBL/GenBank/DDBJ whole genome shotgun (WGS) entry which is preliminary data.</text>
</comment>
<feature type="transmembrane region" description="Helical" evidence="1">
    <location>
        <begin position="20"/>
        <end position="45"/>
    </location>
</feature>
<protein>
    <submittedName>
        <fullName evidence="2">Uncharacterized protein</fullName>
    </submittedName>
</protein>
<reference evidence="2" key="1">
    <citation type="submission" date="2020-01" db="EMBL/GenBank/DDBJ databases">
        <title>Genome Sequencing of Three Apophysomyces-Like Fungal Strains Confirms a Novel Fungal Genus in the Mucoromycota with divergent Burkholderia-like Endosymbiotic Bacteria.</title>
        <authorList>
            <person name="Stajich J.E."/>
            <person name="Macias A.M."/>
            <person name="Carter-House D."/>
            <person name="Lovett B."/>
            <person name="Kasson L.R."/>
            <person name="Berry K."/>
            <person name="Grigoriev I."/>
            <person name="Chang Y."/>
            <person name="Spatafora J."/>
            <person name="Kasson M.T."/>
        </authorList>
    </citation>
    <scope>NUCLEOTIDE SEQUENCE</scope>
    <source>
        <strain evidence="2">NRRL A-21654</strain>
    </source>
</reference>
<proteinExistence type="predicted"/>
<dbReference type="OrthoDB" id="2326382at2759"/>
<dbReference type="EMBL" id="JABAYA010000053">
    <property type="protein sequence ID" value="KAF7727600.1"/>
    <property type="molecule type" value="Genomic_DNA"/>
</dbReference>
<keyword evidence="1" id="KW-1133">Transmembrane helix</keyword>
<keyword evidence="1" id="KW-0472">Membrane</keyword>
<gene>
    <name evidence="2" type="ORF">EC973_007361</name>
</gene>
<keyword evidence="3" id="KW-1185">Reference proteome</keyword>